<proteinExistence type="predicted"/>
<feature type="transmembrane region" description="Helical" evidence="1">
    <location>
        <begin position="12"/>
        <end position="30"/>
    </location>
</feature>
<feature type="transmembrane region" description="Helical" evidence="1">
    <location>
        <begin position="118"/>
        <end position="138"/>
    </location>
</feature>
<dbReference type="InterPro" id="IPR050640">
    <property type="entry name" value="Bact_2-comp_sensor_kinase"/>
</dbReference>
<dbReference type="RefSeq" id="WP_188937100.1">
    <property type="nucleotide sequence ID" value="NZ_BMJC01000006.1"/>
</dbReference>
<keyword evidence="1" id="KW-1133">Transmembrane helix</keyword>
<dbReference type="GO" id="GO:0016020">
    <property type="term" value="C:membrane"/>
    <property type="evidence" value="ECO:0007669"/>
    <property type="project" value="InterPro"/>
</dbReference>
<name>A0A8J2UHZ3_9BACT</name>
<comment type="caution">
    <text evidence="3">The sequence shown here is derived from an EMBL/GenBank/DDBJ whole genome shotgun (WGS) entry which is preliminary data.</text>
</comment>
<feature type="transmembrane region" description="Helical" evidence="1">
    <location>
        <begin position="36"/>
        <end position="58"/>
    </location>
</feature>
<keyword evidence="1" id="KW-0812">Transmembrane</keyword>
<dbReference type="AlphaFoldDB" id="A0A8J2UHZ3"/>
<organism evidence="3 4">
    <name type="scientific">Puia dinghuensis</name>
    <dbReference type="NCBI Taxonomy" id="1792502"/>
    <lineage>
        <taxon>Bacteria</taxon>
        <taxon>Pseudomonadati</taxon>
        <taxon>Bacteroidota</taxon>
        <taxon>Chitinophagia</taxon>
        <taxon>Chitinophagales</taxon>
        <taxon>Chitinophagaceae</taxon>
        <taxon>Puia</taxon>
    </lineage>
</organism>
<dbReference type="InterPro" id="IPR036890">
    <property type="entry name" value="HATPase_C_sf"/>
</dbReference>
<evidence type="ECO:0000259" key="2">
    <source>
        <dbReference type="Pfam" id="PF06580"/>
    </source>
</evidence>
<feature type="transmembrane region" description="Helical" evidence="1">
    <location>
        <begin position="70"/>
        <end position="98"/>
    </location>
</feature>
<evidence type="ECO:0000313" key="3">
    <source>
        <dbReference type="EMBL" id="GGB20725.1"/>
    </source>
</evidence>
<evidence type="ECO:0000313" key="4">
    <source>
        <dbReference type="Proteomes" id="UP000607559"/>
    </source>
</evidence>
<dbReference type="Gene3D" id="3.30.565.10">
    <property type="entry name" value="Histidine kinase-like ATPase, C-terminal domain"/>
    <property type="match status" value="1"/>
</dbReference>
<evidence type="ECO:0000256" key="1">
    <source>
        <dbReference type="SAM" id="Phobius"/>
    </source>
</evidence>
<dbReference type="EMBL" id="BMJC01000006">
    <property type="protein sequence ID" value="GGB20725.1"/>
    <property type="molecule type" value="Genomic_DNA"/>
</dbReference>
<dbReference type="Proteomes" id="UP000607559">
    <property type="component" value="Unassembled WGS sequence"/>
</dbReference>
<dbReference type="GO" id="GO:0000155">
    <property type="term" value="F:phosphorelay sensor kinase activity"/>
    <property type="evidence" value="ECO:0007669"/>
    <property type="project" value="InterPro"/>
</dbReference>
<sequence>MKSLFDIKRFKLYAWVGLGIVCMCIIQETHVEHKGFFTALSDCLWLTAYLTLVNYVLYEYSFPRMRWRRFYIAILVFVLYIFLFTEGFHLWALLGYVLRVNVDYIEPGSKHHDLSAESSFSIPAAIFFGIASIIYNNVKLRHTAQQLRIEKQTAELSYLKSQTNPHFLFNTLNNIYALARDKSDLAPETILRLSKILRYMLYETSGPYIAIGEELKIIGDYIALEKLRYDESLRVNFNYNIEDMNQSVPPLLLMPLVENAFKHGVSETRVQPFVDIHLSVVSRRLVFFVRNSREESSGNGQVKENIGLSNLRRQLELLYTDYSLSLDHPAAEFSATLTINLASHV</sequence>
<feature type="domain" description="Signal transduction histidine kinase internal region" evidence="2">
    <location>
        <begin position="154"/>
        <end position="233"/>
    </location>
</feature>
<keyword evidence="4" id="KW-1185">Reference proteome</keyword>
<dbReference type="InterPro" id="IPR010559">
    <property type="entry name" value="Sig_transdc_His_kin_internal"/>
</dbReference>
<accession>A0A8J2UHZ3</accession>
<gene>
    <name evidence="3" type="ORF">GCM10011511_50590</name>
</gene>
<dbReference type="Pfam" id="PF06580">
    <property type="entry name" value="His_kinase"/>
    <property type="match status" value="1"/>
</dbReference>
<dbReference type="PANTHER" id="PTHR34220">
    <property type="entry name" value="SENSOR HISTIDINE KINASE YPDA"/>
    <property type="match status" value="1"/>
</dbReference>
<reference evidence="3" key="2">
    <citation type="submission" date="2020-09" db="EMBL/GenBank/DDBJ databases">
        <authorList>
            <person name="Sun Q."/>
            <person name="Zhou Y."/>
        </authorList>
    </citation>
    <scope>NUCLEOTIDE SEQUENCE</scope>
    <source>
        <strain evidence="3">CGMCC 1.15448</strain>
    </source>
</reference>
<dbReference type="PANTHER" id="PTHR34220:SF7">
    <property type="entry name" value="SENSOR HISTIDINE KINASE YPDA"/>
    <property type="match status" value="1"/>
</dbReference>
<reference evidence="3" key="1">
    <citation type="journal article" date="2014" name="Int. J. Syst. Evol. Microbiol.">
        <title>Complete genome sequence of Corynebacterium casei LMG S-19264T (=DSM 44701T), isolated from a smear-ripened cheese.</title>
        <authorList>
            <consortium name="US DOE Joint Genome Institute (JGI-PGF)"/>
            <person name="Walter F."/>
            <person name="Albersmeier A."/>
            <person name="Kalinowski J."/>
            <person name="Ruckert C."/>
        </authorList>
    </citation>
    <scope>NUCLEOTIDE SEQUENCE</scope>
    <source>
        <strain evidence="3">CGMCC 1.15448</strain>
    </source>
</reference>
<keyword evidence="1" id="KW-0472">Membrane</keyword>
<protein>
    <recommendedName>
        <fullName evidence="2">Signal transduction histidine kinase internal region domain-containing protein</fullName>
    </recommendedName>
</protein>